<dbReference type="InterPro" id="IPR002885">
    <property type="entry name" value="PPR_rpt"/>
</dbReference>
<reference evidence="4" key="1">
    <citation type="submission" date="2018-01" db="EMBL/GenBank/DDBJ databases">
        <authorList>
            <person name="Mao J.F."/>
        </authorList>
    </citation>
    <scope>NUCLEOTIDE SEQUENCE</scope>
    <source>
        <strain evidence="4">Huo1</strain>
        <tissue evidence="4">Leaf</tissue>
    </source>
</reference>
<dbReference type="EMBL" id="PNBA02000188">
    <property type="protein sequence ID" value="KAG6384288.1"/>
    <property type="molecule type" value="Genomic_DNA"/>
</dbReference>
<dbReference type="Proteomes" id="UP000298416">
    <property type="component" value="Unassembled WGS sequence"/>
</dbReference>
<sequence>MARIGVPANLISTTSSSKGTATGLQIDKAEDLMREMMEEAEIQPDVISYNTLIDGCILVDDCAGALSYFNEMRRRGIAPTKVSYTTLMKAFASSGQPKLASKLGLIEEAKSVMEKMKEEGMLPNVATYGSLANGIALARNRGKPCWCGMR</sequence>
<reference evidence="4" key="2">
    <citation type="submission" date="2020-08" db="EMBL/GenBank/DDBJ databases">
        <title>Plant Genome Project.</title>
        <authorList>
            <person name="Zhang R.-G."/>
        </authorList>
    </citation>
    <scope>NUCLEOTIDE SEQUENCE</scope>
    <source>
        <strain evidence="4">Huo1</strain>
        <tissue evidence="4">Leaf</tissue>
    </source>
</reference>
<keyword evidence="2" id="KW-0677">Repeat</keyword>
<dbReference type="Gene3D" id="1.25.40.10">
    <property type="entry name" value="Tetratricopeptide repeat domain"/>
    <property type="match status" value="2"/>
</dbReference>
<evidence type="ECO:0000256" key="1">
    <source>
        <dbReference type="ARBA" id="ARBA00007626"/>
    </source>
</evidence>
<comment type="similarity">
    <text evidence="1">Belongs to the PPR family. P subfamily.</text>
</comment>
<dbReference type="PROSITE" id="PS51375">
    <property type="entry name" value="PPR"/>
    <property type="match status" value="1"/>
</dbReference>
<evidence type="ECO:0000256" key="2">
    <source>
        <dbReference type="ARBA" id="ARBA00022737"/>
    </source>
</evidence>
<dbReference type="Pfam" id="PF13041">
    <property type="entry name" value="PPR_2"/>
    <property type="match status" value="1"/>
</dbReference>
<feature type="repeat" description="PPR" evidence="3">
    <location>
        <begin position="45"/>
        <end position="79"/>
    </location>
</feature>
<comment type="caution">
    <text evidence="4">The sequence shown here is derived from an EMBL/GenBank/DDBJ whole genome shotgun (WGS) entry which is preliminary data.</text>
</comment>
<evidence type="ECO:0008006" key="6">
    <source>
        <dbReference type="Google" id="ProtNLM"/>
    </source>
</evidence>
<evidence type="ECO:0000313" key="4">
    <source>
        <dbReference type="EMBL" id="KAG6384288.1"/>
    </source>
</evidence>
<evidence type="ECO:0000256" key="3">
    <source>
        <dbReference type="PROSITE-ProRule" id="PRU00708"/>
    </source>
</evidence>
<dbReference type="PANTHER" id="PTHR46598:SF5">
    <property type="entry name" value="PENTACOTRIPEPTIDE-REPEAT REGION OF PRORP DOMAIN-CONTAINING PROTEIN"/>
    <property type="match status" value="1"/>
</dbReference>
<organism evidence="4">
    <name type="scientific">Salvia splendens</name>
    <name type="common">Scarlet sage</name>
    <dbReference type="NCBI Taxonomy" id="180675"/>
    <lineage>
        <taxon>Eukaryota</taxon>
        <taxon>Viridiplantae</taxon>
        <taxon>Streptophyta</taxon>
        <taxon>Embryophyta</taxon>
        <taxon>Tracheophyta</taxon>
        <taxon>Spermatophyta</taxon>
        <taxon>Magnoliopsida</taxon>
        <taxon>eudicotyledons</taxon>
        <taxon>Gunneridae</taxon>
        <taxon>Pentapetalae</taxon>
        <taxon>asterids</taxon>
        <taxon>lamiids</taxon>
        <taxon>Lamiales</taxon>
        <taxon>Lamiaceae</taxon>
        <taxon>Nepetoideae</taxon>
        <taxon>Mentheae</taxon>
        <taxon>Salviinae</taxon>
        <taxon>Salvia</taxon>
        <taxon>Salvia subgen. Calosphace</taxon>
        <taxon>core Calosphace</taxon>
    </lineage>
</organism>
<accession>A0A8X8VXN2</accession>
<gene>
    <name evidence="4" type="ORF">SASPL_155910</name>
</gene>
<protein>
    <recommendedName>
        <fullName evidence="6">Pentatricopeptide repeat-containing protein</fullName>
    </recommendedName>
</protein>
<keyword evidence="5" id="KW-1185">Reference proteome</keyword>
<proteinExistence type="inferred from homology"/>
<dbReference type="AlphaFoldDB" id="A0A8X8VXN2"/>
<dbReference type="NCBIfam" id="TIGR00756">
    <property type="entry name" value="PPR"/>
    <property type="match status" value="2"/>
</dbReference>
<dbReference type="PANTHER" id="PTHR46598">
    <property type="entry name" value="BNAC05G43320D PROTEIN"/>
    <property type="match status" value="1"/>
</dbReference>
<dbReference type="Pfam" id="PF13812">
    <property type="entry name" value="PPR_3"/>
    <property type="match status" value="1"/>
</dbReference>
<name>A0A8X8VXN2_SALSN</name>
<evidence type="ECO:0000313" key="5">
    <source>
        <dbReference type="Proteomes" id="UP000298416"/>
    </source>
</evidence>
<dbReference type="InterPro" id="IPR011990">
    <property type="entry name" value="TPR-like_helical_dom_sf"/>
</dbReference>